<keyword evidence="1" id="KW-0472">Membrane</keyword>
<gene>
    <name evidence="2" type="ORF">Fcan01_21191</name>
</gene>
<keyword evidence="1" id="KW-0812">Transmembrane</keyword>
<accession>A0A226DG58</accession>
<dbReference type="EMBL" id="LNIX01000020">
    <property type="protein sequence ID" value="OXA44169.1"/>
    <property type="molecule type" value="Genomic_DNA"/>
</dbReference>
<reference evidence="2 3" key="1">
    <citation type="submission" date="2015-12" db="EMBL/GenBank/DDBJ databases">
        <title>The genome of Folsomia candida.</title>
        <authorList>
            <person name="Faddeeva A."/>
            <person name="Derks M.F."/>
            <person name="Anvar Y."/>
            <person name="Smit S."/>
            <person name="Van Straalen N."/>
            <person name="Roelofs D."/>
        </authorList>
    </citation>
    <scope>NUCLEOTIDE SEQUENCE [LARGE SCALE GENOMIC DNA]</scope>
    <source>
        <strain evidence="2 3">VU population</strain>
        <tissue evidence="2">Whole body</tissue>
    </source>
</reference>
<comment type="caution">
    <text evidence="2">The sequence shown here is derived from an EMBL/GenBank/DDBJ whole genome shotgun (WGS) entry which is preliminary data.</text>
</comment>
<proteinExistence type="predicted"/>
<evidence type="ECO:0000313" key="3">
    <source>
        <dbReference type="Proteomes" id="UP000198287"/>
    </source>
</evidence>
<keyword evidence="3" id="KW-1185">Reference proteome</keyword>
<keyword evidence="1" id="KW-1133">Transmembrane helix</keyword>
<feature type="transmembrane region" description="Helical" evidence="1">
    <location>
        <begin position="52"/>
        <end position="69"/>
    </location>
</feature>
<name>A0A226DG58_FOLCA</name>
<sequence length="227" mass="25156">MVIHNNSIAAYIRSIDLIFTLGSTPSESKSELEVAKLSHFFIMQSCFQTRNSFTLSILLACIVFSLFPIPTTSMNKKPPPEIKEYPGFGRECSQSSDCKFSPGGVGNGTIYFACKKSEKLPQSYCFCGTGSPPDDELMFPLEWDRDAERCLVGKGAPCGTDEGLSVSCRGKGEDCVQGRCRQPEELHTVDVSKFCNDDFDCKNGLECKESVTPAVVRIKRCYHIQKK</sequence>
<protein>
    <submittedName>
        <fullName evidence="2">Uncharacterized protein</fullName>
    </submittedName>
</protein>
<evidence type="ECO:0000256" key="1">
    <source>
        <dbReference type="SAM" id="Phobius"/>
    </source>
</evidence>
<dbReference type="Proteomes" id="UP000198287">
    <property type="component" value="Unassembled WGS sequence"/>
</dbReference>
<dbReference type="AlphaFoldDB" id="A0A226DG58"/>
<dbReference type="OMA" id="ENNICFC"/>
<dbReference type="OrthoDB" id="10477920at2759"/>
<evidence type="ECO:0000313" key="2">
    <source>
        <dbReference type="EMBL" id="OXA44169.1"/>
    </source>
</evidence>
<organism evidence="2 3">
    <name type="scientific">Folsomia candida</name>
    <name type="common">Springtail</name>
    <dbReference type="NCBI Taxonomy" id="158441"/>
    <lineage>
        <taxon>Eukaryota</taxon>
        <taxon>Metazoa</taxon>
        <taxon>Ecdysozoa</taxon>
        <taxon>Arthropoda</taxon>
        <taxon>Hexapoda</taxon>
        <taxon>Collembola</taxon>
        <taxon>Entomobryomorpha</taxon>
        <taxon>Isotomoidea</taxon>
        <taxon>Isotomidae</taxon>
        <taxon>Proisotominae</taxon>
        <taxon>Folsomia</taxon>
    </lineage>
</organism>